<reference evidence="2 3" key="1">
    <citation type="journal article" date="2020" name="Nature">
        <title>Six reference-quality genomes reveal evolution of bat adaptations.</title>
        <authorList>
            <person name="Jebb D."/>
            <person name="Huang Z."/>
            <person name="Pippel M."/>
            <person name="Hughes G.M."/>
            <person name="Lavrichenko K."/>
            <person name="Devanna P."/>
            <person name="Winkler S."/>
            <person name="Jermiin L.S."/>
            <person name="Skirmuntt E.C."/>
            <person name="Katzourakis A."/>
            <person name="Burkitt-Gray L."/>
            <person name="Ray D.A."/>
            <person name="Sullivan K.A.M."/>
            <person name="Roscito J.G."/>
            <person name="Kirilenko B.M."/>
            <person name="Davalos L.M."/>
            <person name="Corthals A.P."/>
            <person name="Power M.L."/>
            <person name="Jones G."/>
            <person name="Ransome R.D."/>
            <person name="Dechmann D.K.N."/>
            <person name="Locatelli A.G."/>
            <person name="Puechmaille S.J."/>
            <person name="Fedrigo O."/>
            <person name="Jarvis E.D."/>
            <person name="Hiller M."/>
            <person name="Vernes S.C."/>
            <person name="Myers E.W."/>
            <person name="Teeling E.C."/>
        </authorList>
    </citation>
    <scope>NUCLEOTIDE SEQUENCE [LARGE SCALE GENOMIC DNA]</scope>
    <source>
        <strain evidence="2">MMyoMyo1</strain>
        <tissue evidence="2">Flight muscle</tissue>
    </source>
</reference>
<accession>A0A7J7WI32</accession>
<dbReference type="PANTHER" id="PTHR11505">
    <property type="entry name" value="L1 TRANSPOSABLE ELEMENT-RELATED"/>
    <property type="match status" value="1"/>
</dbReference>
<feature type="region of interest" description="Disordered" evidence="1">
    <location>
        <begin position="74"/>
        <end position="113"/>
    </location>
</feature>
<protein>
    <submittedName>
        <fullName evidence="2">Uncharacterized protein</fullName>
    </submittedName>
</protein>
<evidence type="ECO:0000256" key="1">
    <source>
        <dbReference type="SAM" id="MobiDB-lite"/>
    </source>
</evidence>
<proteinExistence type="predicted"/>
<organism evidence="2 3">
    <name type="scientific">Myotis myotis</name>
    <name type="common">Greater mouse-eared bat</name>
    <name type="synonym">Vespertilio myotis</name>
    <dbReference type="NCBI Taxonomy" id="51298"/>
    <lineage>
        <taxon>Eukaryota</taxon>
        <taxon>Metazoa</taxon>
        <taxon>Chordata</taxon>
        <taxon>Craniata</taxon>
        <taxon>Vertebrata</taxon>
        <taxon>Euteleostomi</taxon>
        <taxon>Mammalia</taxon>
        <taxon>Eutheria</taxon>
        <taxon>Laurasiatheria</taxon>
        <taxon>Chiroptera</taxon>
        <taxon>Yangochiroptera</taxon>
        <taxon>Vespertilionidae</taxon>
        <taxon>Myotis</taxon>
    </lineage>
</organism>
<comment type="caution">
    <text evidence="2">The sequence shown here is derived from an EMBL/GenBank/DDBJ whole genome shotgun (WGS) entry which is preliminary data.</text>
</comment>
<dbReference type="Proteomes" id="UP000527355">
    <property type="component" value="Unassembled WGS sequence"/>
</dbReference>
<feature type="compositionally biased region" description="Basic and acidic residues" evidence="1">
    <location>
        <begin position="94"/>
        <end position="113"/>
    </location>
</feature>
<evidence type="ECO:0000313" key="2">
    <source>
        <dbReference type="EMBL" id="KAF6336986.1"/>
    </source>
</evidence>
<dbReference type="InterPro" id="IPR004244">
    <property type="entry name" value="Transposase_22"/>
</dbReference>
<keyword evidence="3" id="KW-1185">Reference proteome</keyword>
<gene>
    <name evidence="2" type="ORF">mMyoMyo1_012168</name>
</gene>
<dbReference type="AlphaFoldDB" id="A0A7J7WI32"/>
<dbReference type="EMBL" id="JABWUV010000008">
    <property type="protein sequence ID" value="KAF6336986.1"/>
    <property type="molecule type" value="Genomic_DNA"/>
</dbReference>
<evidence type="ECO:0000313" key="3">
    <source>
        <dbReference type="Proteomes" id="UP000527355"/>
    </source>
</evidence>
<sequence length="174" mass="20135">MSHMKEREVNKLLDMEFKTMVRGLLRDLNETFRGINESIKGLSETFQDLSENVKDMKKDQSEIKHTLTEIKNNFQGFDSRGEDSDNQTNNLEYEEAKNTQSEEQKEKSTPKYEDNIRSLWDNFKCTNIHVMGVPEGGEREQDIENLFVEIMTVPVWGQHPRGGVETGMGVMRAT</sequence>
<name>A0A7J7WI32_MYOMY</name>